<dbReference type="Proteomes" id="UP000694700">
    <property type="component" value="Unplaced"/>
</dbReference>
<name>A0A8C1WX82_CYPCA</name>
<reference evidence="1" key="1">
    <citation type="submission" date="2025-08" db="UniProtKB">
        <authorList>
            <consortium name="Ensembl"/>
        </authorList>
    </citation>
    <scope>IDENTIFICATION</scope>
</reference>
<evidence type="ECO:0000313" key="1">
    <source>
        <dbReference type="Ensembl" id="ENSCCRP00015073384.1"/>
    </source>
</evidence>
<organism evidence="1 2">
    <name type="scientific">Cyprinus carpio</name>
    <name type="common">Common carp</name>
    <dbReference type="NCBI Taxonomy" id="7962"/>
    <lineage>
        <taxon>Eukaryota</taxon>
        <taxon>Metazoa</taxon>
        <taxon>Chordata</taxon>
        <taxon>Craniata</taxon>
        <taxon>Vertebrata</taxon>
        <taxon>Euteleostomi</taxon>
        <taxon>Actinopterygii</taxon>
        <taxon>Neopterygii</taxon>
        <taxon>Teleostei</taxon>
        <taxon>Ostariophysi</taxon>
        <taxon>Cypriniformes</taxon>
        <taxon>Cyprinidae</taxon>
        <taxon>Cyprininae</taxon>
        <taxon>Cyprinus</taxon>
    </lineage>
</organism>
<dbReference type="Ensembl" id="ENSCCRT00015075766.1">
    <property type="protein sequence ID" value="ENSCCRP00015073384.1"/>
    <property type="gene ID" value="ENSCCRG00015029722.1"/>
</dbReference>
<dbReference type="AlphaFoldDB" id="A0A8C1WX82"/>
<sequence>LEYFRKSANNKSIVLCKNCIVGFFQCGHILGHASVLAHILNVCFYTPNLPFHKSLL</sequence>
<accession>A0A8C1WX82</accession>
<evidence type="ECO:0000313" key="2">
    <source>
        <dbReference type="Proteomes" id="UP000694700"/>
    </source>
</evidence>
<protein>
    <submittedName>
        <fullName evidence="1">Uncharacterized protein</fullName>
    </submittedName>
</protein>
<proteinExistence type="predicted"/>